<feature type="transmembrane region" description="Helical" evidence="2">
    <location>
        <begin position="393"/>
        <end position="415"/>
    </location>
</feature>
<evidence type="ECO:0000313" key="5">
    <source>
        <dbReference type="Proteomes" id="UP000682733"/>
    </source>
</evidence>
<organism evidence="4 5">
    <name type="scientific">Didymodactylos carnosus</name>
    <dbReference type="NCBI Taxonomy" id="1234261"/>
    <lineage>
        <taxon>Eukaryota</taxon>
        <taxon>Metazoa</taxon>
        <taxon>Spiralia</taxon>
        <taxon>Gnathifera</taxon>
        <taxon>Rotifera</taxon>
        <taxon>Eurotatoria</taxon>
        <taxon>Bdelloidea</taxon>
        <taxon>Philodinida</taxon>
        <taxon>Philodinidae</taxon>
        <taxon>Didymodactylos</taxon>
    </lineage>
</organism>
<keyword evidence="1" id="KW-0175">Coiled coil</keyword>
<proteinExistence type="predicted"/>
<comment type="caution">
    <text evidence="4">The sequence shown here is derived from an EMBL/GenBank/DDBJ whole genome shotgun (WGS) entry which is preliminary data.</text>
</comment>
<dbReference type="Proteomes" id="UP000677228">
    <property type="component" value="Unassembled WGS sequence"/>
</dbReference>
<feature type="coiled-coil region" evidence="1">
    <location>
        <begin position="251"/>
        <end position="285"/>
    </location>
</feature>
<evidence type="ECO:0000313" key="3">
    <source>
        <dbReference type="EMBL" id="CAF1529350.1"/>
    </source>
</evidence>
<reference evidence="4" key="1">
    <citation type="submission" date="2021-02" db="EMBL/GenBank/DDBJ databases">
        <authorList>
            <person name="Nowell W R."/>
        </authorList>
    </citation>
    <scope>NUCLEOTIDE SEQUENCE</scope>
</reference>
<dbReference type="EMBL" id="CAJOBA010059468">
    <property type="protein sequence ID" value="CAF4316101.1"/>
    <property type="molecule type" value="Genomic_DNA"/>
</dbReference>
<sequence>SLSMYPREITTTSIWIRHNLSLSPPPPPNGDAQLRNQIRSQNVKFTDEMIEQYVRQERGRLDLKWCLDQYFGCNVPDPFLGQLVTANLFGLVHLAYIIDISPVNVMVTPVDMLGNSVVVGFDDIYSAEDGPFYEKFLLKQRLLHPQHVFDYIANQKLKEELMRFNHNHSGGMIMMESICEHVEIEWPEGEETWLIHDELAQRTQFVKYKQQPMLTTSTFNIVENSMQPMSSDCDWVQSSFDHQPNEIMLLLQQLLAKQDLLLDENKQLRQEVATQQITINNLSRAVEAIQGTNISCQNISVIKSSSVPTTASVSELAPPVIKSAELSLKKKASKQLQSKQSDQLIKNPLFSEFFSQYVSNEIDDFSYERGYSNATTFSLKATAISSGDSFQSLIAQLISVGIVLITFIILVNVGFKFLDSNMIFSGGTNTPYFVNNVLPHSINDSDWFWTLGVP</sequence>
<dbReference type="AlphaFoldDB" id="A0A8S2TZV0"/>
<gene>
    <name evidence="3" type="ORF">OVA965_LOCUS38170</name>
    <name evidence="4" type="ORF">TMI583_LOCUS39329</name>
</gene>
<evidence type="ECO:0000256" key="1">
    <source>
        <dbReference type="SAM" id="Coils"/>
    </source>
</evidence>
<dbReference type="Proteomes" id="UP000682733">
    <property type="component" value="Unassembled WGS sequence"/>
</dbReference>
<keyword evidence="2" id="KW-0472">Membrane</keyword>
<feature type="non-terminal residue" evidence="4">
    <location>
        <position position="1"/>
    </location>
</feature>
<accession>A0A8S2TZV0</accession>
<keyword evidence="2" id="KW-0812">Transmembrane</keyword>
<keyword evidence="2" id="KW-1133">Transmembrane helix</keyword>
<name>A0A8S2TZV0_9BILA</name>
<dbReference type="EMBL" id="CAJNOK010037252">
    <property type="protein sequence ID" value="CAF1529350.1"/>
    <property type="molecule type" value="Genomic_DNA"/>
</dbReference>
<evidence type="ECO:0000313" key="4">
    <source>
        <dbReference type="EMBL" id="CAF4316101.1"/>
    </source>
</evidence>
<evidence type="ECO:0000256" key="2">
    <source>
        <dbReference type="SAM" id="Phobius"/>
    </source>
</evidence>
<protein>
    <submittedName>
        <fullName evidence="4">Uncharacterized protein</fullName>
    </submittedName>
</protein>